<dbReference type="Pfam" id="PF15214">
    <property type="entry name" value="PXT1"/>
    <property type="match status" value="1"/>
</dbReference>
<reference evidence="1" key="1">
    <citation type="submission" date="2025-08" db="UniProtKB">
        <authorList>
            <consortium name="Ensembl"/>
        </authorList>
    </citation>
    <scope>IDENTIFICATION</scope>
</reference>
<dbReference type="InterPro" id="IPR029186">
    <property type="entry name" value="PXT1"/>
</dbReference>
<dbReference type="GeneTree" id="ENSGT00960000190984"/>
<dbReference type="Ensembl" id="ENSMMMT00000031599.1">
    <property type="protein sequence ID" value="ENSMMMP00000027944.1"/>
    <property type="gene ID" value="ENSMMMG00000024362.1"/>
</dbReference>
<sequence>KKGRRYGSVVKHPCIQFLEVRDALVHFTLSVFRRIQVLLRSFWNNRLLRSFWNNRLL</sequence>
<proteinExistence type="predicted"/>
<reference evidence="1" key="2">
    <citation type="submission" date="2025-09" db="UniProtKB">
        <authorList>
            <consortium name="Ensembl"/>
        </authorList>
    </citation>
    <scope>IDENTIFICATION</scope>
</reference>
<evidence type="ECO:0000313" key="1">
    <source>
        <dbReference type="Ensembl" id="ENSMMMP00000027944.1"/>
    </source>
</evidence>
<keyword evidence="2" id="KW-1185">Reference proteome</keyword>
<dbReference type="Proteomes" id="UP000694407">
    <property type="component" value="Unplaced"/>
</dbReference>
<organism evidence="1 2">
    <name type="scientific">Marmota marmota marmota</name>
    <name type="common">Alpine marmot</name>
    <dbReference type="NCBI Taxonomy" id="9994"/>
    <lineage>
        <taxon>Eukaryota</taxon>
        <taxon>Metazoa</taxon>
        <taxon>Chordata</taxon>
        <taxon>Craniata</taxon>
        <taxon>Vertebrata</taxon>
        <taxon>Euteleostomi</taxon>
        <taxon>Mammalia</taxon>
        <taxon>Eutheria</taxon>
        <taxon>Euarchontoglires</taxon>
        <taxon>Glires</taxon>
        <taxon>Rodentia</taxon>
        <taxon>Sciuromorpha</taxon>
        <taxon>Sciuridae</taxon>
        <taxon>Xerinae</taxon>
        <taxon>Marmotini</taxon>
        <taxon>Marmota</taxon>
    </lineage>
</organism>
<protein>
    <submittedName>
        <fullName evidence="1">Uncharacterized protein</fullName>
    </submittedName>
</protein>
<dbReference type="AlphaFoldDB" id="A0A8C6ADE9"/>
<evidence type="ECO:0000313" key="2">
    <source>
        <dbReference type="Proteomes" id="UP000694407"/>
    </source>
</evidence>
<name>A0A8C6ADE9_MARMA</name>
<accession>A0A8C6ADE9</accession>